<dbReference type="Proteomes" id="UP000469125">
    <property type="component" value="Unassembled WGS sequence"/>
</dbReference>
<keyword evidence="1" id="KW-0175">Coiled coil</keyword>
<accession>A0A6N8FKV9</accession>
<name>A0A6N8FKV9_9BACI</name>
<keyword evidence="3" id="KW-1185">Reference proteome</keyword>
<proteinExistence type="predicted"/>
<dbReference type="AlphaFoldDB" id="A0A6N8FKV9"/>
<dbReference type="RefSeq" id="WP_155669323.1">
    <property type="nucleotide sequence ID" value="NZ_WOCA01000011.1"/>
</dbReference>
<evidence type="ECO:0000313" key="3">
    <source>
        <dbReference type="Proteomes" id="UP000469125"/>
    </source>
</evidence>
<dbReference type="EMBL" id="WOCA01000011">
    <property type="protein sequence ID" value="MUK89346.1"/>
    <property type="molecule type" value="Genomic_DNA"/>
</dbReference>
<evidence type="ECO:0000256" key="1">
    <source>
        <dbReference type="SAM" id="Coils"/>
    </source>
</evidence>
<feature type="coiled-coil region" evidence="1">
    <location>
        <begin position="5"/>
        <end position="39"/>
    </location>
</feature>
<protein>
    <submittedName>
        <fullName evidence="2">Uncharacterized protein</fullName>
    </submittedName>
</protein>
<sequence length="57" mass="6986">MSYELEVYKSMVDRKREEVKQVIRENEFIAKEKQKKQNKIKRKKGNRIPFFNARKIG</sequence>
<gene>
    <name evidence="2" type="ORF">GMD78_13340</name>
</gene>
<organism evidence="2 3">
    <name type="scientific">Ornithinibacillus caprae</name>
    <dbReference type="NCBI Taxonomy" id="2678566"/>
    <lineage>
        <taxon>Bacteria</taxon>
        <taxon>Bacillati</taxon>
        <taxon>Bacillota</taxon>
        <taxon>Bacilli</taxon>
        <taxon>Bacillales</taxon>
        <taxon>Bacillaceae</taxon>
        <taxon>Ornithinibacillus</taxon>
    </lineage>
</organism>
<evidence type="ECO:0000313" key="2">
    <source>
        <dbReference type="EMBL" id="MUK89346.1"/>
    </source>
</evidence>
<comment type="caution">
    <text evidence="2">The sequence shown here is derived from an EMBL/GenBank/DDBJ whole genome shotgun (WGS) entry which is preliminary data.</text>
</comment>
<reference evidence="2 3" key="1">
    <citation type="submission" date="2019-11" db="EMBL/GenBank/DDBJ databases">
        <authorList>
            <person name="Li X."/>
        </authorList>
    </citation>
    <scope>NUCLEOTIDE SEQUENCE [LARGE SCALE GENOMIC DNA]</scope>
    <source>
        <strain evidence="2 3">L9</strain>
    </source>
</reference>